<keyword evidence="3" id="KW-1185">Reference proteome</keyword>
<evidence type="ECO:0000313" key="3">
    <source>
        <dbReference type="Proteomes" id="UP001479436"/>
    </source>
</evidence>
<comment type="caution">
    <text evidence="2">The sequence shown here is derived from an EMBL/GenBank/DDBJ whole genome shotgun (WGS) entry which is preliminary data.</text>
</comment>
<accession>A0ABR2VQQ5</accession>
<evidence type="ECO:0000256" key="1">
    <source>
        <dbReference type="SAM" id="Phobius"/>
    </source>
</evidence>
<keyword evidence="1" id="KW-1133">Transmembrane helix</keyword>
<keyword evidence="1" id="KW-0472">Membrane</keyword>
<proteinExistence type="predicted"/>
<feature type="transmembrane region" description="Helical" evidence="1">
    <location>
        <begin position="57"/>
        <end position="81"/>
    </location>
</feature>
<feature type="transmembrane region" description="Helical" evidence="1">
    <location>
        <begin position="93"/>
        <end position="115"/>
    </location>
</feature>
<protein>
    <recommendedName>
        <fullName evidence="4">Transmembrane protein</fullName>
    </recommendedName>
</protein>
<dbReference type="Proteomes" id="UP001479436">
    <property type="component" value="Unassembled WGS sequence"/>
</dbReference>
<evidence type="ECO:0000313" key="2">
    <source>
        <dbReference type="EMBL" id="KAK9692988.1"/>
    </source>
</evidence>
<feature type="transmembrane region" description="Helical" evidence="1">
    <location>
        <begin position="26"/>
        <end position="45"/>
    </location>
</feature>
<feature type="transmembrane region" description="Helical" evidence="1">
    <location>
        <begin position="233"/>
        <end position="253"/>
    </location>
</feature>
<name>A0ABR2VQQ5_9FUNG</name>
<sequence length="348" mass="38804">MVSLQESELTPELSKVVFEQFQQAKLFTFIYAAMFTAMVPNFFYATRLIIRRGCSTAAPVICFFQSLCALALMTIALFAYIYPMSNCQLQGRIIESFVIAVLIGLHSLLFVKAYFAVQKPFWLLVVHVILEVAFVVSVLMAAIDEKHIRLEVQKICISVLPEDWLLVELVLDIVFNVFYSGIFLWVLKVQQKRTKGTHWGSLIKDGLIYMFAITLSTTILVVISIINGPAKTGVLLFAVAAVIGSCLMTSQLWKSATRTTHITASFLTDEASKRSNNNGSSSGQATRHDLYHNIENGRHESHELRMVKSKTGLSCDCDAPNHSHDCFCQPNPGGSRPESVLLTVKNLN</sequence>
<gene>
    <name evidence="2" type="ORF">K7432_014118</name>
</gene>
<organism evidence="2 3">
    <name type="scientific">Basidiobolus ranarum</name>
    <dbReference type="NCBI Taxonomy" id="34480"/>
    <lineage>
        <taxon>Eukaryota</taxon>
        <taxon>Fungi</taxon>
        <taxon>Fungi incertae sedis</taxon>
        <taxon>Zoopagomycota</taxon>
        <taxon>Entomophthoromycotina</taxon>
        <taxon>Basidiobolomycetes</taxon>
        <taxon>Basidiobolales</taxon>
        <taxon>Basidiobolaceae</taxon>
        <taxon>Basidiobolus</taxon>
    </lineage>
</organism>
<feature type="transmembrane region" description="Helical" evidence="1">
    <location>
        <begin position="207"/>
        <end position="226"/>
    </location>
</feature>
<keyword evidence="1" id="KW-0812">Transmembrane</keyword>
<reference evidence="2 3" key="1">
    <citation type="submission" date="2023-04" db="EMBL/GenBank/DDBJ databases">
        <title>Genome of Basidiobolus ranarum AG-B5.</title>
        <authorList>
            <person name="Stajich J.E."/>
            <person name="Carter-House D."/>
            <person name="Gryganskyi A."/>
        </authorList>
    </citation>
    <scope>NUCLEOTIDE SEQUENCE [LARGE SCALE GENOMIC DNA]</scope>
    <source>
        <strain evidence="2 3">AG-B5</strain>
    </source>
</reference>
<feature type="transmembrane region" description="Helical" evidence="1">
    <location>
        <begin position="164"/>
        <end position="187"/>
    </location>
</feature>
<evidence type="ECO:0008006" key="4">
    <source>
        <dbReference type="Google" id="ProtNLM"/>
    </source>
</evidence>
<feature type="transmembrane region" description="Helical" evidence="1">
    <location>
        <begin position="121"/>
        <end position="143"/>
    </location>
</feature>
<dbReference type="EMBL" id="JASJQH010008397">
    <property type="protein sequence ID" value="KAK9692988.1"/>
    <property type="molecule type" value="Genomic_DNA"/>
</dbReference>